<evidence type="ECO:0000313" key="9">
    <source>
        <dbReference type="EMBL" id="POA08965.1"/>
    </source>
</evidence>
<feature type="active site" description="Proton acceptor" evidence="7">
    <location>
        <position position="212"/>
    </location>
</feature>
<dbReference type="GeneID" id="98298338"/>
<dbReference type="OrthoDB" id="9772053at2"/>
<evidence type="ECO:0000256" key="1">
    <source>
        <dbReference type="ARBA" id="ARBA00006272"/>
    </source>
</evidence>
<dbReference type="CDD" id="cd05656">
    <property type="entry name" value="M42_Frv"/>
    <property type="match status" value="1"/>
</dbReference>
<dbReference type="GO" id="GO:0004177">
    <property type="term" value="F:aminopeptidase activity"/>
    <property type="evidence" value="ECO:0007669"/>
    <property type="project" value="UniProtKB-UniRule"/>
</dbReference>
<dbReference type="InterPro" id="IPR051464">
    <property type="entry name" value="Peptidase_M42_aminopept"/>
</dbReference>
<sequence length="358" mass="38865">MKDTKQLLHTLTDINGIAGHEMAVKSAMKDYLQSVSDQLIEDNLGGIFGLKEASKGSRSLMISGHLDEIGFMVTKIDDNGFLYFTPIGGWWNQVMLSQKVTVTTDEGKEIRGIIGSKPPHVLTPEQRKTPMQMKSMFIDIGVSSKEEAEDLGIELGNMVTPYSEFEVMGNDNYMTAKAFDNRYGCALAIDVLDNLKDEDIDINLYSGANVQEEVGLRGAKVAANKINPDLAIAVDVAVAYDTPGMTGEMNDAKLGEGPVVITMDASNVAHVGLLKHIKNVAKQHDIPIQLDTTAGGGTDAGSIHVANEGIPTVSLGVALRYMHSNVSVLHTEDYRNSVKLVTEIVKSLNDDTVDQIKW</sequence>
<dbReference type="Gene3D" id="3.40.630.10">
    <property type="entry name" value="Zn peptidases"/>
    <property type="match status" value="1"/>
</dbReference>
<keyword evidence="3" id="KW-0645">Protease</keyword>
<dbReference type="PANTHER" id="PTHR32481">
    <property type="entry name" value="AMINOPEPTIDASE"/>
    <property type="match status" value="1"/>
</dbReference>
<dbReference type="SUPFAM" id="SSF53187">
    <property type="entry name" value="Zn-dependent exopeptidases"/>
    <property type="match status" value="1"/>
</dbReference>
<feature type="binding site" evidence="8">
    <location>
        <position position="180"/>
    </location>
    <ligand>
        <name>Zn(2+)</name>
        <dbReference type="ChEBI" id="CHEBI:29105"/>
        <label>2</label>
    </ligand>
</feature>
<dbReference type="EMBL" id="PPPX01000011">
    <property type="protein sequence ID" value="POA08965.1"/>
    <property type="molecule type" value="Genomic_DNA"/>
</dbReference>
<dbReference type="GO" id="GO:0006508">
    <property type="term" value="P:proteolysis"/>
    <property type="evidence" value="ECO:0007669"/>
    <property type="project" value="UniProtKB-KW"/>
</dbReference>
<proteinExistence type="inferred from homology"/>
<feature type="binding site" evidence="8">
    <location>
        <position position="180"/>
    </location>
    <ligand>
        <name>Zn(2+)</name>
        <dbReference type="ChEBI" id="CHEBI:29105"/>
        <label>1</label>
    </ligand>
</feature>
<feature type="binding site" evidence="8">
    <location>
        <position position="213"/>
    </location>
    <ligand>
        <name>Zn(2+)</name>
        <dbReference type="ChEBI" id="CHEBI:29105"/>
        <label>2</label>
    </ligand>
</feature>
<comment type="cofactor">
    <cofactor evidence="8">
        <name>a divalent metal cation</name>
        <dbReference type="ChEBI" id="CHEBI:60240"/>
    </cofactor>
    <text evidence="8">Binds 2 divalent metal cations per subunit.</text>
</comment>
<keyword evidence="5" id="KW-0378">Hydrolase</keyword>
<organism evidence="9 10">
    <name type="scientific">Staphylococcus argensis</name>
    <dbReference type="NCBI Taxonomy" id="1607738"/>
    <lineage>
        <taxon>Bacteria</taxon>
        <taxon>Bacillati</taxon>
        <taxon>Bacillota</taxon>
        <taxon>Bacilli</taxon>
        <taxon>Bacillales</taxon>
        <taxon>Staphylococcaceae</taxon>
        <taxon>Staphylococcus</taxon>
    </lineage>
</organism>
<dbReference type="SUPFAM" id="SSF101821">
    <property type="entry name" value="Aminopeptidase/glucanase lid domain"/>
    <property type="match status" value="1"/>
</dbReference>
<dbReference type="PANTHER" id="PTHR32481:SF21">
    <property type="entry name" value="AMINOPEPTIDASE YSDC-RELATED"/>
    <property type="match status" value="1"/>
</dbReference>
<dbReference type="GO" id="GO:0046872">
    <property type="term" value="F:metal ion binding"/>
    <property type="evidence" value="ECO:0007669"/>
    <property type="project" value="UniProtKB-UniRule"/>
</dbReference>
<feature type="binding site" evidence="8">
    <location>
        <position position="65"/>
    </location>
    <ligand>
        <name>Zn(2+)</name>
        <dbReference type="ChEBI" id="CHEBI:29105"/>
        <label>1</label>
    </ligand>
</feature>
<evidence type="ECO:0000256" key="3">
    <source>
        <dbReference type="ARBA" id="ARBA00022670"/>
    </source>
</evidence>
<evidence type="ECO:0000256" key="5">
    <source>
        <dbReference type="ARBA" id="ARBA00022801"/>
    </source>
</evidence>
<dbReference type="PIRSF" id="PIRSF001123">
    <property type="entry name" value="PepA_GA"/>
    <property type="match status" value="1"/>
</dbReference>
<feature type="binding site" evidence="8">
    <location>
        <position position="235"/>
    </location>
    <ligand>
        <name>Zn(2+)</name>
        <dbReference type="ChEBI" id="CHEBI:29105"/>
        <label>1</label>
    </ligand>
</feature>
<comment type="caution">
    <text evidence="9">The sequence shown here is derived from an EMBL/GenBank/DDBJ whole genome shotgun (WGS) entry which is preliminary data.</text>
</comment>
<name>A0A2K4FDG1_9STAP</name>
<evidence type="ECO:0000256" key="7">
    <source>
        <dbReference type="PIRSR" id="PIRSR001123-1"/>
    </source>
</evidence>
<feature type="binding site" evidence="8">
    <location>
        <position position="323"/>
    </location>
    <ligand>
        <name>Zn(2+)</name>
        <dbReference type="ChEBI" id="CHEBI:29105"/>
        <label>2</label>
    </ligand>
</feature>
<accession>A0A2K4FDG1</accession>
<comment type="similarity">
    <text evidence="1 6">Belongs to the peptidase M42 family.</text>
</comment>
<evidence type="ECO:0000313" key="10">
    <source>
        <dbReference type="Proteomes" id="UP000242712"/>
    </source>
</evidence>
<evidence type="ECO:0000256" key="2">
    <source>
        <dbReference type="ARBA" id="ARBA00022438"/>
    </source>
</evidence>
<dbReference type="InterPro" id="IPR008007">
    <property type="entry name" value="Peptidase_M42"/>
</dbReference>
<keyword evidence="10" id="KW-1185">Reference proteome</keyword>
<dbReference type="InterPro" id="IPR023367">
    <property type="entry name" value="Peptidase_M42_dom2"/>
</dbReference>
<keyword evidence="4 8" id="KW-0479">Metal-binding</keyword>
<evidence type="ECO:0000256" key="6">
    <source>
        <dbReference type="PIRNR" id="PIRNR001123"/>
    </source>
</evidence>
<keyword evidence="2" id="KW-0031">Aminopeptidase</keyword>
<gene>
    <name evidence="9" type="ORF">CD039_08240</name>
</gene>
<protein>
    <submittedName>
        <fullName evidence="9">Peptidase M28</fullName>
    </submittedName>
</protein>
<dbReference type="AlphaFoldDB" id="A0A2K4FDG1"/>
<reference evidence="9 10" key="1">
    <citation type="submission" date="2017-08" db="EMBL/GenBank/DDBJ databases">
        <title>Draft genome sequences of 64 type strains of genus Staph aureus.</title>
        <authorList>
            <person name="Cole K."/>
            <person name="Golubchik T."/>
            <person name="Russell J."/>
            <person name="Foster D."/>
            <person name="Llewelyn M."/>
            <person name="Wilson D."/>
            <person name="Crook D."/>
            <person name="Paul J."/>
        </authorList>
    </citation>
    <scope>NUCLEOTIDE SEQUENCE [LARGE SCALE GENOMIC DNA]</scope>
    <source>
        <strain evidence="9 10">DSM 29875</strain>
    </source>
</reference>
<dbReference type="Proteomes" id="UP000242712">
    <property type="component" value="Unassembled WGS sequence"/>
</dbReference>
<evidence type="ECO:0000256" key="4">
    <source>
        <dbReference type="ARBA" id="ARBA00022723"/>
    </source>
</evidence>
<dbReference type="Gene3D" id="2.40.30.40">
    <property type="entry name" value="Peptidase M42, domain 2"/>
    <property type="match status" value="1"/>
</dbReference>
<dbReference type="RefSeq" id="WP_103371915.1">
    <property type="nucleotide sequence ID" value="NZ_CBCRVO010000002.1"/>
</dbReference>
<dbReference type="Pfam" id="PF05343">
    <property type="entry name" value="Peptidase_M42"/>
    <property type="match status" value="1"/>
</dbReference>
<evidence type="ECO:0000256" key="8">
    <source>
        <dbReference type="PIRSR" id="PIRSR001123-2"/>
    </source>
</evidence>